<name>A0A8T6R2Y6_9MICO</name>
<evidence type="ECO:0000259" key="1">
    <source>
        <dbReference type="PROSITE" id="PS51819"/>
    </source>
</evidence>
<dbReference type="PROSITE" id="PS51819">
    <property type="entry name" value="VOC"/>
    <property type="match status" value="1"/>
</dbReference>
<proteinExistence type="predicted"/>
<evidence type="ECO:0000313" key="2">
    <source>
        <dbReference type="EMBL" id="NHA68044.1"/>
    </source>
</evidence>
<dbReference type="Pfam" id="PF18029">
    <property type="entry name" value="Glyoxalase_6"/>
    <property type="match status" value="1"/>
</dbReference>
<dbReference type="PANTHER" id="PTHR35908">
    <property type="entry name" value="HYPOTHETICAL FUSION PROTEIN"/>
    <property type="match status" value="1"/>
</dbReference>
<protein>
    <submittedName>
        <fullName evidence="2">VOC family protein</fullName>
    </submittedName>
</protein>
<keyword evidence="3" id="KW-1185">Reference proteome</keyword>
<comment type="caution">
    <text evidence="2">The sequence shown here is derived from an EMBL/GenBank/DDBJ whole genome shotgun (WGS) entry which is preliminary data.</text>
</comment>
<dbReference type="CDD" id="cd06587">
    <property type="entry name" value="VOC"/>
    <property type="match status" value="1"/>
</dbReference>
<dbReference type="Gene3D" id="3.10.180.10">
    <property type="entry name" value="2,3-Dihydroxybiphenyl 1,2-Dioxygenase, domain 1"/>
    <property type="match status" value="1"/>
</dbReference>
<dbReference type="InterPro" id="IPR029068">
    <property type="entry name" value="Glyas_Bleomycin-R_OHBP_Dase"/>
</dbReference>
<evidence type="ECO:0000313" key="3">
    <source>
        <dbReference type="Proteomes" id="UP000287866"/>
    </source>
</evidence>
<dbReference type="EMBL" id="SAYU02000021">
    <property type="protein sequence ID" value="NHA68044.1"/>
    <property type="molecule type" value="Genomic_DNA"/>
</dbReference>
<dbReference type="AlphaFoldDB" id="A0A8T6R2Y6"/>
<accession>A0A8T6R2Y6</accession>
<dbReference type="RefSeq" id="WP_165566451.1">
    <property type="nucleotide sequence ID" value="NZ_SAYU02000021.1"/>
</dbReference>
<feature type="domain" description="VOC" evidence="1">
    <location>
        <begin position="4"/>
        <end position="135"/>
    </location>
</feature>
<sequence length="135" mass="15080">MPPRILHTVLDTPDVRGLAEFYRELFGLVYRPGDEPPTDGGADDADWLVLRDTDGANRFAFQLVPGLTPTTWPSHEVPMQLHVDATVADRSELEREKDRALALGAQLRLDRTDDEEEPLYVLADPAGHPFCLFVA</sequence>
<reference evidence="2" key="1">
    <citation type="submission" date="2020-03" db="EMBL/GenBank/DDBJ databases">
        <title>Phycicoccus flavus sp. nov., a novel endophytic actinobacterium isolated from branch of Kandelia candel.</title>
        <authorList>
            <person name="Tuo L."/>
        </authorList>
    </citation>
    <scope>NUCLEOTIDE SEQUENCE</scope>
    <source>
        <strain evidence="2">CMS6Z-2</strain>
    </source>
</reference>
<dbReference type="InterPro" id="IPR037523">
    <property type="entry name" value="VOC_core"/>
</dbReference>
<dbReference type="SUPFAM" id="SSF54593">
    <property type="entry name" value="Glyoxalase/Bleomycin resistance protein/Dihydroxybiphenyl dioxygenase"/>
    <property type="match status" value="1"/>
</dbReference>
<gene>
    <name evidence="2" type="ORF">EPD83_008260</name>
</gene>
<dbReference type="Proteomes" id="UP000287866">
    <property type="component" value="Unassembled WGS sequence"/>
</dbReference>
<dbReference type="InterPro" id="IPR041581">
    <property type="entry name" value="Glyoxalase_6"/>
</dbReference>
<dbReference type="PANTHER" id="PTHR35908:SF1">
    <property type="entry name" value="CONSERVED PROTEIN"/>
    <property type="match status" value="1"/>
</dbReference>
<organism evidence="2 3">
    <name type="scientific">Phycicoccus flavus</name>
    <dbReference type="NCBI Taxonomy" id="2502783"/>
    <lineage>
        <taxon>Bacteria</taxon>
        <taxon>Bacillati</taxon>
        <taxon>Actinomycetota</taxon>
        <taxon>Actinomycetes</taxon>
        <taxon>Micrococcales</taxon>
        <taxon>Intrasporangiaceae</taxon>
        <taxon>Phycicoccus</taxon>
    </lineage>
</organism>